<evidence type="ECO:0000256" key="6">
    <source>
        <dbReference type="ARBA" id="ARBA00023180"/>
    </source>
</evidence>
<sequence>LWTGNTELQDCWRTDGHSRQLALAANLRVYLGRQSQQGSNPNEVFRTVAQVIIHKDFKVSTLDNDIALVKLSSAVTFTSYISPVCLAASDSTFYSGVNSWVTGWGNTGFS</sequence>
<comment type="caution">
    <text evidence="8">The sequence shown here is derived from an EMBL/GenBank/DDBJ whole genome shotgun (WGS) entry which is preliminary data.</text>
</comment>
<keyword evidence="4" id="KW-0720">Serine protease</keyword>
<reference evidence="8 9" key="1">
    <citation type="submission" date="2021-06" db="EMBL/GenBank/DDBJ databases">
        <authorList>
            <person name="Palmer J.M."/>
        </authorList>
    </citation>
    <scope>NUCLEOTIDE SEQUENCE [LARGE SCALE GENOMIC DNA]</scope>
    <source>
        <strain evidence="8 9">GA_2019</strain>
        <tissue evidence="8">Muscle</tissue>
    </source>
</reference>
<evidence type="ECO:0000256" key="5">
    <source>
        <dbReference type="ARBA" id="ARBA00023157"/>
    </source>
</evidence>
<accession>A0ABV0NIH5</accession>
<keyword evidence="3" id="KW-0378">Hydrolase</keyword>
<keyword evidence="9" id="KW-1185">Reference proteome</keyword>
<evidence type="ECO:0000256" key="3">
    <source>
        <dbReference type="ARBA" id="ARBA00022801"/>
    </source>
</evidence>
<keyword evidence="2" id="KW-0732">Signal</keyword>
<keyword evidence="1" id="KW-0645">Protease</keyword>
<keyword evidence="5" id="KW-1015">Disulfide bond</keyword>
<evidence type="ECO:0000256" key="2">
    <source>
        <dbReference type="ARBA" id="ARBA00022729"/>
    </source>
</evidence>
<dbReference type="PANTHER" id="PTHR24253:SF144">
    <property type="entry name" value="CHYMOTRYPSIN-LIKE PROTEASE CTRL-1-RELATED"/>
    <property type="match status" value="1"/>
</dbReference>
<dbReference type="Gene3D" id="2.40.10.10">
    <property type="entry name" value="Trypsin-like serine proteases"/>
    <property type="match status" value="1"/>
</dbReference>
<proteinExistence type="predicted"/>
<feature type="non-terminal residue" evidence="8">
    <location>
        <position position="110"/>
    </location>
</feature>
<dbReference type="SUPFAM" id="SSF50494">
    <property type="entry name" value="Trypsin-like serine proteases"/>
    <property type="match status" value="1"/>
</dbReference>
<dbReference type="InterPro" id="IPR043504">
    <property type="entry name" value="Peptidase_S1_PA_chymotrypsin"/>
</dbReference>
<dbReference type="EMBL" id="JAHRIO010035165">
    <property type="protein sequence ID" value="MEQ2170037.1"/>
    <property type="molecule type" value="Genomic_DNA"/>
</dbReference>
<evidence type="ECO:0000313" key="9">
    <source>
        <dbReference type="Proteomes" id="UP001476798"/>
    </source>
</evidence>
<organism evidence="8 9">
    <name type="scientific">Goodea atripinnis</name>
    <dbReference type="NCBI Taxonomy" id="208336"/>
    <lineage>
        <taxon>Eukaryota</taxon>
        <taxon>Metazoa</taxon>
        <taxon>Chordata</taxon>
        <taxon>Craniata</taxon>
        <taxon>Vertebrata</taxon>
        <taxon>Euteleostomi</taxon>
        <taxon>Actinopterygii</taxon>
        <taxon>Neopterygii</taxon>
        <taxon>Teleostei</taxon>
        <taxon>Neoteleostei</taxon>
        <taxon>Acanthomorphata</taxon>
        <taxon>Ovalentaria</taxon>
        <taxon>Atherinomorphae</taxon>
        <taxon>Cyprinodontiformes</taxon>
        <taxon>Goodeidae</taxon>
        <taxon>Goodea</taxon>
    </lineage>
</organism>
<evidence type="ECO:0000259" key="7">
    <source>
        <dbReference type="PROSITE" id="PS50240"/>
    </source>
</evidence>
<protein>
    <recommendedName>
        <fullName evidence="7">Peptidase S1 domain-containing protein</fullName>
    </recommendedName>
</protein>
<evidence type="ECO:0000256" key="4">
    <source>
        <dbReference type="ARBA" id="ARBA00022825"/>
    </source>
</evidence>
<feature type="non-terminal residue" evidence="8">
    <location>
        <position position="1"/>
    </location>
</feature>
<evidence type="ECO:0000313" key="8">
    <source>
        <dbReference type="EMBL" id="MEQ2170037.1"/>
    </source>
</evidence>
<gene>
    <name evidence="8" type="ORF">GOODEAATRI_031155</name>
</gene>
<dbReference type="PANTHER" id="PTHR24253">
    <property type="entry name" value="TRANSMEMBRANE PROTEASE SERINE"/>
    <property type="match status" value="1"/>
</dbReference>
<evidence type="ECO:0000256" key="1">
    <source>
        <dbReference type="ARBA" id="ARBA00022670"/>
    </source>
</evidence>
<name>A0ABV0NIH5_9TELE</name>
<dbReference type="Proteomes" id="UP001476798">
    <property type="component" value="Unassembled WGS sequence"/>
</dbReference>
<dbReference type="PROSITE" id="PS50240">
    <property type="entry name" value="TRYPSIN_DOM"/>
    <property type="match status" value="1"/>
</dbReference>
<keyword evidence="6" id="KW-0325">Glycoprotein</keyword>
<dbReference type="InterPro" id="IPR001254">
    <property type="entry name" value="Trypsin_dom"/>
</dbReference>
<dbReference type="Pfam" id="PF00089">
    <property type="entry name" value="Trypsin"/>
    <property type="match status" value="1"/>
</dbReference>
<dbReference type="InterPro" id="IPR009003">
    <property type="entry name" value="Peptidase_S1_PA"/>
</dbReference>
<feature type="domain" description="Peptidase S1" evidence="7">
    <location>
        <begin position="1"/>
        <end position="110"/>
    </location>
</feature>